<keyword evidence="2" id="KW-1185">Reference proteome</keyword>
<evidence type="ECO:0008006" key="3">
    <source>
        <dbReference type="Google" id="ProtNLM"/>
    </source>
</evidence>
<protein>
    <recommendedName>
        <fullName evidence="3">Lipoyl-binding domain-containing protein</fullName>
    </recommendedName>
</protein>
<reference evidence="2" key="1">
    <citation type="submission" date="2018-09" db="EMBL/GenBank/DDBJ databases">
        <authorList>
            <person name="Livingstone P.G."/>
            <person name="Whitworth D.E."/>
        </authorList>
    </citation>
    <scope>NUCLEOTIDE SEQUENCE [LARGE SCALE GENOMIC DNA]</scope>
    <source>
        <strain evidence="2">CA043D</strain>
    </source>
</reference>
<dbReference type="Proteomes" id="UP000268313">
    <property type="component" value="Unassembled WGS sequence"/>
</dbReference>
<dbReference type="EMBL" id="RAWE01000309">
    <property type="protein sequence ID" value="RKG94748.1"/>
    <property type="molecule type" value="Genomic_DNA"/>
</dbReference>
<accession>A0A3A8JIG1</accession>
<gene>
    <name evidence="1" type="ORF">D7X32_41240</name>
</gene>
<proteinExistence type="predicted"/>
<dbReference type="AlphaFoldDB" id="A0A3A8JIG1"/>
<organism evidence="1 2">
    <name type="scientific">Corallococcus carmarthensis</name>
    <dbReference type="NCBI Taxonomy" id="2316728"/>
    <lineage>
        <taxon>Bacteria</taxon>
        <taxon>Pseudomonadati</taxon>
        <taxon>Myxococcota</taxon>
        <taxon>Myxococcia</taxon>
        <taxon>Myxococcales</taxon>
        <taxon>Cystobacterineae</taxon>
        <taxon>Myxococcaceae</taxon>
        <taxon>Corallococcus</taxon>
    </lineage>
</organism>
<name>A0A3A8JIG1_9BACT</name>
<comment type="caution">
    <text evidence="1">The sequence shown here is derived from an EMBL/GenBank/DDBJ whole genome shotgun (WGS) entry which is preliminary data.</text>
</comment>
<dbReference type="InterPro" id="IPR011053">
    <property type="entry name" value="Single_hybrid_motif"/>
</dbReference>
<evidence type="ECO:0000313" key="1">
    <source>
        <dbReference type="EMBL" id="RKG94748.1"/>
    </source>
</evidence>
<evidence type="ECO:0000313" key="2">
    <source>
        <dbReference type="Proteomes" id="UP000268313"/>
    </source>
</evidence>
<dbReference type="Gene3D" id="2.40.50.100">
    <property type="match status" value="1"/>
</dbReference>
<sequence>MVTLGVLAGMVRVDRTARGPVMLQQGEWVDVPAPAAGRVMSVDVGLSEPVQAGKVVARLETASGTTEVVAPLEAIVGQVPVTKGAQVVEGQPVVALLNRKVLPSLHVLFPGEYRSELAPGMTLEFQLPDMPVPLEAEIEQVEGPEESLQFAKVRRRADAVSRDGVVLVRAHVPARTYEREGKKRVYQDGESGRAQVKLGTQRLIVAWFPGLRAALP</sequence>
<dbReference type="SUPFAM" id="SSF51230">
    <property type="entry name" value="Single hybrid motif"/>
    <property type="match status" value="1"/>
</dbReference>